<name>A0AAV6UZQ9_9ARAC</name>
<keyword evidence="2" id="KW-1185">Reference proteome</keyword>
<proteinExistence type="predicted"/>
<evidence type="ECO:0000313" key="2">
    <source>
        <dbReference type="Proteomes" id="UP000827092"/>
    </source>
</evidence>
<comment type="caution">
    <text evidence="1">The sequence shown here is derived from an EMBL/GenBank/DDBJ whole genome shotgun (WGS) entry which is preliminary data.</text>
</comment>
<dbReference type="PROSITE" id="PS51257">
    <property type="entry name" value="PROKAR_LIPOPROTEIN"/>
    <property type="match status" value="1"/>
</dbReference>
<sequence length="99" mass="10987">MLDNRYILLIAAVIAVIEIFGTAYAGGSCQSYGHSCLGGHGKRNSETPYALHALLQRAMRTRNIVPFNDYRFPDSNAYDFLKGFSDGIKELEDSAEPQK</sequence>
<dbReference type="AlphaFoldDB" id="A0AAV6UZQ9"/>
<accession>A0AAV6UZQ9</accession>
<evidence type="ECO:0000313" key="1">
    <source>
        <dbReference type="EMBL" id="KAG8188975.1"/>
    </source>
</evidence>
<dbReference type="EMBL" id="JAFNEN010000225">
    <property type="protein sequence ID" value="KAG8188975.1"/>
    <property type="molecule type" value="Genomic_DNA"/>
</dbReference>
<reference evidence="1 2" key="1">
    <citation type="journal article" date="2022" name="Nat. Ecol. Evol.">
        <title>A masculinizing supergene underlies an exaggerated male reproductive morph in a spider.</title>
        <authorList>
            <person name="Hendrickx F."/>
            <person name="De Corte Z."/>
            <person name="Sonet G."/>
            <person name="Van Belleghem S.M."/>
            <person name="Kostlbacher S."/>
            <person name="Vangestel C."/>
        </authorList>
    </citation>
    <scope>NUCLEOTIDE SEQUENCE [LARGE SCALE GENOMIC DNA]</scope>
    <source>
        <strain evidence="1">W744_W776</strain>
    </source>
</reference>
<organism evidence="1 2">
    <name type="scientific">Oedothorax gibbosus</name>
    <dbReference type="NCBI Taxonomy" id="931172"/>
    <lineage>
        <taxon>Eukaryota</taxon>
        <taxon>Metazoa</taxon>
        <taxon>Ecdysozoa</taxon>
        <taxon>Arthropoda</taxon>
        <taxon>Chelicerata</taxon>
        <taxon>Arachnida</taxon>
        <taxon>Araneae</taxon>
        <taxon>Araneomorphae</taxon>
        <taxon>Entelegynae</taxon>
        <taxon>Araneoidea</taxon>
        <taxon>Linyphiidae</taxon>
        <taxon>Erigoninae</taxon>
        <taxon>Oedothorax</taxon>
    </lineage>
</organism>
<dbReference type="Proteomes" id="UP000827092">
    <property type="component" value="Unassembled WGS sequence"/>
</dbReference>
<protein>
    <submittedName>
        <fullName evidence="1">Uncharacterized protein</fullName>
    </submittedName>
</protein>
<gene>
    <name evidence="1" type="ORF">JTE90_010064</name>
</gene>